<dbReference type="InterPro" id="IPR015955">
    <property type="entry name" value="Lactate_DH/Glyco_Ohase_4_C"/>
</dbReference>
<comment type="similarity">
    <text evidence="1 12">Belongs to the glycosyl hydrolase 4 family.</text>
</comment>
<feature type="domain" description="Glycosyl hydrolase family 4 C-terminal" evidence="14">
    <location>
        <begin position="194"/>
        <end position="416"/>
    </location>
</feature>
<evidence type="ECO:0000313" key="15">
    <source>
        <dbReference type="EMBL" id="SHI14168.1"/>
    </source>
</evidence>
<dbReference type="SUPFAM" id="SSF51735">
    <property type="entry name" value="NAD(P)-binding Rossmann-fold domains"/>
    <property type="match status" value="1"/>
</dbReference>
<dbReference type="PANTHER" id="PTHR32092:SF14">
    <property type="entry name" value="MALTOSE-6'-PHOSPHATE GLUCOSIDASE"/>
    <property type="match status" value="1"/>
</dbReference>
<feature type="binding site" evidence="9">
    <location>
        <position position="93"/>
    </location>
    <ligand>
        <name>substrate</name>
    </ligand>
</feature>
<dbReference type="PANTHER" id="PTHR32092">
    <property type="entry name" value="6-PHOSPHO-BETA-GLUCOSIDASE-RELATED"/>
    <property type="match status" value="1"/>
</dbReference>
<keyword evidence="13" id="KW-1133">Transmembrane helix</keyword>
<proteinExistence type="inferred from homology"/>
<feature type="site" description="Increases basicity of active site Tyr" evidence="11">
    <location>
        <position position="109"/>
    </location>
</feature>
<evidence type="ECO:0000256" key="6">
    <source>
        <dbReference type="ARBA" id="ARBA00023211"/>
    </source>
</evidence>
<evidence type="ECO:0000256" key="3">
    <source>
        <dbReference type="ARBA" id="ARBA00022723"/>
    </source>
</evidence>
<keyword evidence="10" id="KW-0533">Nickel</keyword>
<feature type="binding site" evidence="9">
    <location>
        <position position="147"/>
    </location>
    <ligand>
        <name>substrate</name>
    </ligand>
</feature>
<feature type="binding site" evidence="9">
    <location>
        <position position="284"/>
    </location>
    <ligand>
        <name>substrate</name>
    </ligand>
</feature>
<dbReference type="InterPro" id="IPR001088">
    <property type="entry name" value="Glyco_hydro_4"/>
</dbReference>
<dbReference type="PRINTS" id="PR00732">
    <property type="entry name" value="GLHYDRLASE4"/>
</dbReference>
<evidence type="ECO:0000256" key="9">
    <source>
        <dbReference type="PIRSR" id="PIRSR601088-2"/>
    </source>
</evidence>
<name>A0A1M5YQN7_9CLOT</name>
<dbReference type="EMBL" id="FQXU01000006">
    <property type="protein sequence ID" value="SHI14168.1"/>
    <property type="molecule type" value="Genomic_DNA"/>
</dbReference>
<evidence type="ECO:0000256" key="5">
    <source>
        <dbReference type="ARBA" id="ARBA00023027"/>
    </source>
</evidence>
<evidence type="ECO:0000256" key="1">
    <source>
        <dbReference type="ARBA" id="ARBA00010141"/>
    </source>
</evidence>
<protein>
    <submittedName>
        <fullName evidence="15">Maltose-6'-phosphate glucosidase</fullName>
    </submittedName>
</protein>
<evidence type="ECO:0000313" key="16">
    <source>
        <dbReference type="Proteomes" id="UP000184241"/>
    </source>
</evidence>
<dbReference type="Gene3D" id="3.40.50.720">
    <property type="entry name" value="NAD(P)-binding Rossmann-like Domain"/>
    <property type="match status" value="1"/>
</dbReference>
<evidence type="ECO:0000256" key="8">
    <source>
        <dbReference type="PIRSR" id="PIRSR601088-1"/>
    </source>
</evidence>
<dbReference type="GO" id="GO:0016616">
    <property type="term" value="F:oxidoreductase activity, acting on the CH-OH group of donors, NAD or NADP as acceptor"/>
    <property type="evidence" value="ECO:0007669"/>
    <property type="project" value="InterPro"/>
</dbReference>
<keyword evidence="10" id="KW-0408">Iron</keyword>
<feature type="binding site" evidence="10">
    <location>
        <position position="169"/>
    </location>
    <ligand>
        <name>Mn(2+)</name>
        <dbReference type="ChEBI" id="CHEBI:29035"/>
    </ligand>
</feature>
<accession>A0A1M5YQN7</accession>
<keyword evidence="6 10" id="KW-0464">Manganese</keyword>
<evidence type="ECO:0000256" key="4">
    <source>
        <dbReference type="ARBA" id="ARBA00022801"/>
    </source>
</evidence>
<comment type="cofactor">
    <cofactor evidence="12">
        <name>NAD(+)</name>
        <dbReference type="ChEBI" id="CHEBI:57540"/>
    </cofactor>
    <text evidence="12">Binds 1 NAD(+) per subunit.</text>
</comment>
<keyword evidence="4 12" id="KW-0378">Hydrolase</keyword>
<gene>
    <name evidence="15" type="ORF">SAMN02745941_02235</name>
</gene>
<sequence length="441" mass="49675">MKKHSIVIAGGGSTFTPGIVMMMLDNVHRFPIRKLKLYDNDGERQGIIGEALKIVLKENAPEIEFSYTTDPEEAFTDVDFCMAHIRVGKYEMREKDEKVPLKHGVLGQETCGPGGIAYGMRSIGGMLELIDYMEKYSPDCWMLNYSNPAAIVAEACRRLRANSKVLNICDMPVGTLRRMAGIVDLEPQDLEVKYFGLNHFGWWTSVKDKEGNDYTQRIKDYVAENGYLTVKEVETQHTDPSWQETHKKAKDLLAIDPRFLPNTYLKYYLYPDYVVEHSNAEYSRANEVMDGREKDVFGAAKAIVEAGTAKGGEFHIDAHATFIVDLARAIAYNTHERMLCIVENKGAISNFDPEAMVEVPCIVGSDGPEPLAQGEIPEFQKALMQQQLSVEKLVVEAWIEGSYQKLWQALTLSKTVPSAKVAKDLLDDLIEVNKGYWPELK</sequence>
<evidence type="ECO:0000256" key="13">
    <source>
        <dbReference type="SAM" id="Phobius"/>
    </source>
</evidence>
<keyword evidence="3 10" id="KW-0479">Metal-binding</keyword>
<keyword evidence="5 12" id="KW-0520">NAD</keyword>
<organism evidence="15 16">
    <name type="scientific">Clostridium intestinale DSM 6191</name>
    <dbReference type="NCBI Taxonomy" id="1121320"/>
    <lineage>
        <taxon>Bacteria</taxon>
        <taxon>Bacillati</taxon>
        <taxon>Bacillota</taxon>
        <taxon>Clostridia</taxon>
        <taxon>Eubacteriales</taxon>
        <taxon>Clostridiaceae</taxon>
        <taxon>Clostridium</taxon>
    </lineage>
</organism>
<dbReference type="InterPro" id="IPR022616">
    <property type="entry name" value="Glyco_hydro_4_C"/>
</dbReference>
<evidence type="ECO:0000259" key="14">
    <source>
        <dbReference type="Pfam" id="PF11975"/>
    </source>
</evidence>
<feature type="transmembrane region" description="Helical" evidence="13">
    <location>
        <begin position="6"/>
        <end position="24"/>
    </location>
</feature>
<feature type="active site" description="Proton donor" evidence="8">
    <location>
        <position position="170"/>
    </location>
</feature>
<feature type="active site" description="Proton acceptor" evidence="8">
    <location>
        <position position="264"/>
    </location>
</feature>
<dbReference type="Proteomes" id="UP000184241">
    <property type="component" value="Unassembled WGS sequence"/>
</dbReference>
<dbReference type="GO" id="GO:0005975">
    <property type="term" value="P:carbohydrate metabolic process"/>
    <property type="evidence" value="ECO:0007669"/>
    <property type="project" value="InterPro"/>
</dbReference>
<dbReference type="InterPro" id="IPR036291">
    <property type="entry name" value="NAD(P)-bd_dom_sf"/>
</dbReference>
<dbReference type="Pfam" id="PF02056">
    <property type="entry name" value="Glyco_hydro_4"/>
    <property type="match status" value="1"/>
</dbReference>
<evidence type="ECO:0000256" key="11">
    <source>
        <dbReference type="PIRSR" id="PIRSR601088-4"/>
    </source>
</evidence>
<dbReference type="GO" id="GO:0004553">
    <property type="term" value="F:hydrolase activity, hydrolyzing O-glycosyl compounds"/>
    <property type="evidence" value="ECO:0007669"/>
    <property type="project" value="InterPro"/>
</dbReference>
<dbReference type="CDD" id="cd05298">
    <property type="entry name" value="GH4_GlvA_pagL_like"/>
    <property type="match status" value="1"/>
</dbReference>
<evidence type="ECO:0000256" key="10">
    <source>
        <dbReference type="PIRSR" id="PIRSR601088-3"/>
    </source>
</evidence>
<keyword evidence="10" id="KW-0170">Cobalt</keyword>
<dbReference type="Gene3D" id="3.90.110.10">
    <property type="entry name" value="Lactate dehydrogenase/glycoside hydrolase, family 4, C-terminal"/>
    <property type="match status" value="1"/>
</dbReference>
<keyword evidence="7 12" id="KW-0326">Glycosidase</keyword>
<dbReference type="RefSeq" id="WP_073019455.1">
    <property type="nucleotide sequence ID" value="NZ_FQXU01000006.1"/>
</dbReference>
<dbReference type="SUPFAM" id="SSF56327">
    <property type="entry name" value="LDH C-terminal domain-like"/>
    <property type="match status" value="1"/>
</dbReference>
<keyword evidence="13" id="KW-0812">Transmembrane</keyword>
<dbReference type="Pfam" id="PF11975">
    <property type="entry name" value="Glyco_hydro_4C"/>
    <property type="match status" value="1"/>
</dbReference>
<dbReference type="GO" id="GO:0046872">
    <property type="term" value="F:metal ion binding"/>
    <property type="evidence" value="ECO:0007669"/>
    <property type="project" value="UniProtKB-KW"/>
</dbReference>
<comment type="subunit">
    <text evidence="2">Homotetramer.</text>
</comment>
<dbReference type="AlphaFoldDB" id="A0A1M5YQN7"/>
<evidence type="ECO:0000256" key="2">
    <source>
        <dbReference type="ARBA" id="ARBA00011881"/>
    </source>
</evidence>
<evidence type="ECO:0000256" key="12">
    <source>
        <dbReference type="RuleBase" id="RU361152"/>
    </source>
</evidence>
<keyword evidence="13" id="KW-0472">Membrane</keyword>
<dbReference type="PROSITE" id="PS01324">
    <property type="entry name" value="GLYCOSYL_HYDROL_F4"/>
    <property type="match status" value="1"/>
</dbReference>
<evidence type="ECO:0000256" key="7">
    <source>
        <dbReference type="ARBA" id="ARBA00023295"/>
    </source>
</evidence>
<dbReference type="InterPro" id="IPR019802">
    <property type="entry name" value="GlycHydrolase_4_CS"/>
</dbReference>
<feature type="binding site" evidence="10">
    <location>
        <position position="199"/>
    </location>
    <ligand>
        <name>Mn(2+)</name>
        <dbReference type="ChEBI" id="CHEBI:29035"/>
    </ligand>
</feature>
<reference evidence="15 16" key="1">
    <citation type="submission" date="2016-11" db="EMBL/GenBank/DDBJ databases">
        <authorList>
            <person name="Jaros S."/>
            <person name="Januszkiewicz K."/>
            <person name="Wedrychowicz H."/>
        </authorList>
    </citation>
    <scope>NUCLEOTIDE SEQUENCE [LARGE SCALE GENOMIC DNA]</scope>
    <source>
        <strain evidence="15 16">DSM 6191</strain>
    </source>
</reference>